<evidence type="ECO:0000259" key="3">
    <source>
        <dbReference type="PROSITE" id="PS51724"/>
    </source>
</evidence>
<dbReference type="InterPro" id="IPR036680">
    <property type="entry name" value="SPOR-like_sf"/>
</dbReference>
<comment type="caution">
    <text evidence="4">The sequence shown here is derived from an EMBL/GenBank/DDBJ whole genome shotgun (WGS) entry which is preliminary data.</text>
</comment>
<feature type="domain" description="SPOR" evidence="3">
    <location>
        <begin position="589"/>
        <end position="670"/>
    </location>
</feature>
<evidence type="ECO:0000313" key="4">
    <source>
        <dbReference type="EMBL" id="PZQ62696.1"/>
    </source>
</evidence>
<dbReference type="Pfam" id="PF14559">
    <property type="entry name" value="TPR_19"/>
    <property type="match status" value="1"/>
</dbReference>
<dbReference type="SUPFAM" id="SSF48452">
    <property type="entry name" value="TPR-like"/>
    <property type="match status" value="1"/>
</dbReference>
<proteinExistence type="predicted"/>
<name>A0A2W5PAS3_9SPHN</name>
<protein>
    <submittedName>
        <fullName evidence="4">SPOR domain-containing protein</fullName>
    </submittedName>
</protein>
<reference evidence="4 5" key="1">
    <citation type="submission" date="2017-08" db="EMBL/GenBank/DDBJ databases">
        <title>Infants hospitalized years apart are colonized by the same room-sourced microbial strains.</title>
        <authorList>
            <person name="Brooks B."/>
            <person name="Olm M.R."/>
            <person name="Firek B.A."/>
            <person name="Baker R."/>
            <person name="Thomas B.C."/>
            <person name="Morowitz M.J."/>
            <person name="Banfield J.F."/>
        </authorList>
    </citation>
    <scope>NUCLEOTIDE SEQUENCE [LARGE SCALE GENOMIC DNA]</scope>
    <source>
        <strain evidence="4">S2_005_001_R1_22</strain>
    </source>
</reference>
<gene>
    <name evidence="4" type="ORF">DI544_00285</name>
</gene>
<organism evidence="4 5">
    <name type="scientific">Sphingomonas taxi</name>
    <dbReference type="NCBI Taxonomy" id="1549858"/>
    <lineage>
        <taxon>Bacteria</taxon>
        <taxon>Pseudomonadati</taxon>
        <taxon>Pseudomonadota</taxon>
        <taxon>Alphaproteobacteria</taxon>
        <taxon>Sphingomonadales</taxon>
        <taxon>Sphingomonadaceae</taxon>
        <taxon>Sphingomonas</taxon>
    </lineage>
</organism>
<dbReference type="Pfam" id="PF05036">
    <property type="entry name" value="SPOR"/>
    <property type="match status" value="1"/>
</dbReference>
<dbReference type="PROSITE" id="PS50005">
    <property type="entry name" value="TPR"/>
    <property type="match status" value="1"/>
</dbReference>
<feature type="region of interest" description="Disordered" evidence="2">
    <location>
        <begin position="429"/>
        <end position="459"/>
    </location>
</feature>
<dbReference type="Gene3D" id="3.30.70.1070">
    <property type="entry name" value="Sporulation related repeat"/>
    <property type="match status" value="1"/>
</dbReference>
<feature type="region of interest" description="Disordered" evidence="2">
    <location>
        <begin position="545"/>
        <end position="590"/>
    </location>
</feature>
<keyword evidence="1" id="KW-0802">TPR repeat</keyword>
<dbReference type="InterPro" id="IPR007730">
    <property type="entry name" value="SPOR-like_dom"/>
</dbReference>
<dbReference type="Proteomes" id="UP000249229">
    <property type="component" value="Unassembled WGS sequence"/>
</dbReference>
<feature type="repeat" description="TPR" evidence="1">
    <location>
        <begin position="80"/>
        <end position="113"/>
    </location>
</feature>
<dbReference type="SUPFAM" id="SSF110997">
    <property type="entry name" value="Sporulation related repeat"/>
    <property type="match status" value="1"/>
</dbReference>
<dbReference type="EMBL" id="QFQI01000001">
    <property type="protein sequence ID" value="PZQ62696.1"/>
    <property type="molecule type" value="Genomic_DNA"/>
</dbReference>
<evidence type="ECO:0000256" key="2">
    <source>
        <dbReference type="SAM" id="MobiDB-lite"/>
    </source>
</evidence>
<accession>A0A2W5PAS3</accession>
<dbReference type="InterPro" id="IPR019734">
    <property type="entry name" value="TPR_rpt"/>
</dbReference>
<feature type="compositionally biased region" description="Basic and acidic residues" evidence="2">
    <location>
        <begin position="551"/>
        <end position="590"/>
    </location>
</feature>
<dbReference type="InterPro" id="IPR011990">
    <property type="entry name" value="TPR-like_helical_dom_sf"/>
</dbReference>
<dbReference type="Gene3D" id="1.25.40.10">
    <property type="entry name" value="Tetratricopeptide repeat domain"/>
    <property type="match status" value="1"/>
</dbReference>
<dbReference type="PROSITE" id="PS51724">
    <property type="entry name" value="SPOR"/>
    <property type="match status" value="1"/>
</dbReference>
<dbReference type="AlphaFoldDB" id="A0A2W5PAS3"/>
<evidence type="ECO:0000256" key="1">
    <source>
        <dbReference type="PROSITE-ProRule" id="PRU00339"/>
    </source>
</evidence>
<evidence type="ECO:0000313" key="5">
    <source>
        <dbReference type="Proteomes" id="UP000249229"/>
    </source>
</evidence>
<sequence>MPRNGPPADGRIAAAGGRRVIDNRPRRPGIARSVAIALSAAGVLPLPIAAAAQVVMPVANPDADRLAELVRRLGAAPRDLSALIEAGELSFALGDATAAAALYKRAEAIDPSNGRVKAGIARILVNGERPGEALRYFEEAQRHGAVMARYADDRGLAYDLIGEQARAQADYRLALAQGGRDNDALDEIRRRYALSLGISGRQEEALAQIDPLLRRSDRGAWRARAFILAMNGDVSGANKIATSMMPRGMAGGLAAFFQRLPSLSPVDRAFAVHFGEVTPNAARLADARQVPPLAPLATTPPRVALAAAAPVVPAPERLSRTEQRRRERAARATQLAAARAARTPAAATVATPTTPLPATQIAQAAPVPTPPVAATAPAIPAAQAAPPPALSRPAATVAQAAASSPAAPVTAPPPTQVAQAAPPRTIAPAPTQIASADPVGPPRSVTRREPTSRAVAAAPVRAVPPRVSEDSILARIVAGISVPAAELGVAPMPGAQHAAVAAASPPPWPIATLEEAARTAERNAAADEQKRTRLAAAKRVSEKTVAATVSEKPEARPAVDRKTRAKEAAAEKAKKELAAKEAAEKKAERAEPQRIWVQVASGANAGDLPKAWKGAQSRAAALAGKRAYTVGNRATNRLVTGPFKTQAEARAMVNTLTKQGLSAFTFTSEPGQKMTRLDGK</sequence>
<dbReference type="GO" id="GO:0042834">
    <property type="term" value="F:peptidoglycan binding"/>
    <property type="evidence" value="ECO:0007669"/>
    <property type="project" value="InterPro"/>
</dbReference>